<protein>
    <recommendedName>
        <fullName evidence="3">histidine kinase</fullName>
        <ecNumber evidence="3">2.7.13.3</ecNumber>
    </recommendedName>
</protein>
<dbReference type="GO" id="GO:0005524">
    <property type="term" value="F:ATP binding"/>
    <property type="evidence" value="ECO:0007669"/>
    <property type="project" value="UniProtKB-KW"/>
</dbReference>
<evidence type="ECO:0000313" key="16">
    <source>
        <dbReference type="EMBL" id="TLS52703.1"/>
    </source>
</evidence>
<dbReference type="Gene3D" id="6.10.340.10">
    <property type="match status" value="1"/>
</dbReference>
<sequence>MKRQRLSTRWLAFLTLKRRIILIFMITFLLPFAGITALSYYTINSMLTNKIHSTIRNNMGQVRLSLENAFSNMNHVSQQLAFQGSVGPKLGQFLEATEPYRQAELIDEINADLDTITYTNPNIGLTLYYFANDGTYKFENLNAARNFDPLRLPTLAEQYRVTYKGPHLSQDQFNNQYVLSVLRKVDLPERDDVYVYIESGFKLTQNILENNRFSPNTRHLILDVDGDVVYSELPGAFPQGTAFADGDAAAESGFHSGYYWFRGTSNQGWSIVSAIPKAEYMQERDLWLVQIAVFCLLFLAVTLGLAWLLWKMVYRPLNDFNREIRRMSKSNLEPITTASNIPEFSYLLKQMNGMKGEIRRLFREVEASAQRRADLEIEKLRYQINPHFLMNTLDTAHWLAVMKGQGEIDKLIVSLNKLLYYNLGKTGERTTVREELDALEQYLTLQKIRYDFDFNVEVETDERVLNLEIPRFILQPLVENALYHGLQDDGRILVRVWFDDALRIAVSDNGAGMSEETLMQVLHRESQGKEKVGMGIGMNYVKRTIESFYEGRAVMDIRSEVGHGTTVTLTLPAGTNGEERVS</sequence>
<proteinExistence type="predicted"/>
<dbReference type="PANTHER" id="PTHR34220">
    <property type="entry name" value="SENSOR HISTIDINE KINASE YPDA"/>
    <property type="match status" value="1"/>
</dbReference>
<dbReference type="InterPro" id="IPR003594">
    <property type="entry name" value="HATPase_dom"/>
</dbReference>
<evidence type="ECO:0000256" key="12">
    <source>
        <dbReference type="ARBA" id="ARBA00023012"/>
    </source>
</evidence>
<accession>A0A5R9GIN7</accession>
<evidence type="ECO:0000256" key="2">
    <source>
        <dbReference type="ARBA" id="ARBA00004651"/>
    </source>
</evidence>
<keyword evidence="10" id="KW-0067">ATP-binding</keyword>
<keyword evidence="13 14" id="KW-0472">Membrane</keyword>
<dbReference type="Gene3D" id="3.30.565.10">
    <property type="entry name" value="Histidine kinase-like ATPase, C-terminal domain"/>
    <property type="match status" value="1"/>
</dbReference>
<keyword evidence="11 14" id="KW-1133">Transmembrane helix</keyword>
<comment type="subcellular location">
    <subcellularLocation>
        <location evidence="2">Cell membrane</location>
        <topology evidence="2">Multi-pass membrane protein</topology>
    </subcellularLocation>
</comment>
<evidence type="ECO:0000256" key="14">
    <source>
        <dbReference type="SAM" id="Phobius"/>
    </source>
</evidence>
<dbReference type="PANTHER" id="PTHR34220:SF11">
    <property type="entry name" value="SENSOR PROTEIN KINASE HPTS"/>
    <property type="match status" value="1"/>
</dbReference>
<evidence type="ECO:0000256" key="6">
    <source>
        <dbReference type="ARBA" id="ARBA00022679"/>
    </source>
</evidence>
<keyword evidence="8" id="KW-0547">Nucleotide-binding</keyword>
<evidence type="ECO:0000256" key="3">
    <source>
        <dbReference type="ARBA" id="ARBA00012438"/>
    </source>
</evidence>
<dbReference type="InterPro" id="IPR036890">
    <property type="entry name" value="HATPase_C_sf"/>
</dbReference>
<evidence type="ECO:0000256" key="7">
    <source>
        <dbReference type="ARBA" id="ARBA00022692"/>
    </source>
</evidence>
<dbReference type="Pfam" id="PF06580">
    <property type="entry name" value="His_kinase"/>
    <property type="match status" value="1"/>
</dbReference>
<dbReference type="InterPro" id="IPR050640">
    <property type="entry name" value="Bact_2-comp_sensor_kinase"/>
</dbReference>
<keyword evidence="5" id="KW-0597">Phosphoprotein</keyword>
<dbReference type="Pfam" id="PF02518">
    <property type="entry name" value="HATPase_c"/>
    <property type="match status" value="1"/>
</dbReference>
<evidence type="ECO:0000256" key="9">
    <source>
        <dbReference type="ARBA" id="ARBA00022777"/>
    </source>
</evidence>
<evidence type="ECO:0000256" key="10">
    <source>
        <dbReference type="ARBA" id="ARBA00022840"/>
    </source>
</evidence>
<keyword evidence="6" id="KW-0808">Transferase</keyword>
<feature type="transmembrane region" description="Helical" evidence="14">
    <location>
        <begin position="20"/>
        <end position="43"/>
    </location>
</feature>
<dbReference type="AlphaFoldDB" id="A0A5R9GIN7"/>
<dbReference type="EMBL" id="VCIW01000004">
    <property type="protein sequence ID" value="TLS52703.1"/>
    <property type="molecule type" value="Genomic_DNA"/>
</dbReference>
<name>A0A5R9GIN7_9BACL</name>
<keyword evidence="12" id="KW-0902">Two-component regulatory system</keyword>
<dbReference type="RefSeq" id="WP_138193694.1">
    <property type="nucleotide sequence ID" value="NZ_VCIW01000004.1"/>
</dbReference>
<feature type="domain" description="Histidine kinase" evidence="15">
    <location>
        <begin position="473"/>
        <end position="575"/>
    </location>
</feature>
<evidence type="ECO:0000259" key="15">
    <source>
        <dbReference type="PROSITE" id="PS50109"/>
    </source>
</evidence>
<dbReference type="EC" id="2.7.13.3" evidence="3"/>
<dbReference type="SUPFAM" id="SSF55874">
    <property type="entry name" value="ATPase domain of HSP90 chaperone/DNA topoisomerase II/histidine kinase"/>
    <property type="match status" value="1"/>
</dbReference>
<evidence type="ECO:0000256" key="13">
    <source>
        <dbReference type="ARBA" id="ARBA00023136"/>
    </source>
</evidence>
<gene>
    <name evidence="16" type="ORF">FE782_08730</name>
</gene>
<evidence type="ECO:0000256" key="8">
    <source>
        <dbReference type="ARBA" id="ARBA00022741"/>
    </source>
</evidence>
<evidence type="ECO:0000313" key="17">
    <source>
        <dbReference type="Proteomes" id="UP000309676"/>
    </source>
</evidence>
<dbReference type="InterPro" id="IPR005467">
    <property type="entry name" value="His_kinase_dom"/>
</dbReference>
<dbReference type="SMART" id="SM00387">
    <property type="entry name" value="HATPase_c"/>
    <property type="match status" value="1"/>
</dbReference>
<evidence type="ECO:0000256" key="1">
    <source>
        <dbReference type="ARBA" id="ARBA00000085"/>
    </source>
</evidence>
<dbReference type="Proteomes" id="UP000309676">
    <property type="component" value="Unassembled WGS sequence"/>
</dbReference>
<dbReference type="GO" id="GO:0005886">
    <property type="term" value="C:plasma membrane"/>
    <property type="evidence" value="ECO:0007669"/>
    <property type="project" value="UniProtKB-SubCell"/>
</dbReference>
<keyword evidence="7 14" id="KW-0812">Transmembrane</keyword>
<keyword evidence="17" id="KW-1185">Reference proteome</keyword>
<evidence type="ECO:0000256" key="11">
    <source>
        <dbReference type="ARBA" id="ARBA00022989"/>
    </source>
</evidence>
<evidence type="ECO:0000256" key="4">
    <source>
        <dbReference type="ARBA" id="ARBA00022475"/>
    </source>
</evidence>
<dbReference type="InterPro" id="IPR010559">
    <property type="entry name" value="Sig_transdc_His_kin_internal"/>
</dbReference>
<dbReference type="GO" id="GO:0000155">
    <property type="term" value="F:phosphorelay sensor kinase activity"/>
    <property type="evidence" value="ECO:0007669"/>
    <property type="project" value="InterPro"/>
</dbReference>
<dbReference type="OrthoDB" id="9776552at2"/>
<keyword evidence="4" id="KW-1003">Cell membrane</keyword>
<comment type="catalytic activity">
    <reaction evidence="1">
        <text>ATP + protein L-histidine = ADP + protein N-phospho-L-histidine.</text>
        <dbReference type="EC" id="2.7.13.3"/>
    </reaction>
</comment>
<feature type="transmembrane region" description="Helical" evidence="14">
    <location>
        <begin position="287"/>
        <end position="310"/>
    </location>
</feature>
<organism evidence="16 17">
    <name type="scientific">Paenibacillus antri</name>
    <dbReference type="NCBI Taxonomy" id="2582848"/>
    <lineage>
        <taxon>Bacteria</taxon>
        <taxon>Bacillati</taxon>
        <taxon>Bacillota</taxon>
        <taxon>Bacilli</taxon>
        <taxon>Bacillales</taxon>
        <taxon>Paenibacillaceae</taxon>
        <taxon>Paenibacillus</taxon>
    </lineage>
</organism>
<reference evidence="16 17" key="1">
    <citation type="submission" date="2019-05" db="EMBL/GenBank/DDBJ databases">
        <authorList>
            <person name="Narsing Rao M.P."/>
            <person name="Li W.J."/>
        </authorList>
    </citation>
    <scope>NUCLEOTIDE SEQUENCE [LARGE SCALE GENOMIC DNA]</scope>
    <source>
        <strain evidence="16 17">SYSU_K30003</strain>
    </source>
</reference>
<dbReference type="PROSITE" id="PS50109">
    <property type="entry name" value="HIS_KIN"/>
    <property type="match status" value="1"/>
</dbReference>
<keyword evidence="9 16" id="KW-0418">Kinase</keyword>
<comment type="caution">
    <text evidence="16">The sequence shown here is derived from an EMBL/GenBank/DDBJ whole genome shotgun (WGS) entry which is preliminary data.</text>
</comment>
<dbReference type="InterPro" id="IPR004358">
    <property type="entry name" value="Sig_transdc_His_kin-like_C"/>
</dbReference>
<dbReference type="PRINTS" id="PR00344">
    <property type="entry name" value="BCTRLSENSOR"/>
</dbReference>
<evidence type="ECO:0000256" key="5">
    <source>
        <dbReference type="ARBA" id="ARBA00022553"/>
    </source>
</evidence>